<evidence type="ECO:0000259" key="1">
    <source>
        <dbReference type="Pfam" id="PF21012"/>
    </source>
</evidence>
<organism evidence="2 3">
    <name type="scientific">Chitinophaga caeni</name>
    <dbReference type="NCBI Taxonomy" id="2029983"/>
    <lineage>
        <taxon>Bacteria</taxon>
        <taxon>Pseudomonadati</taxon>
        <taxon>Bacteroidota</taxon>
        <taxon>Chitinophagia</taxon>
        <taxon>Chitinophagales</taxon>
        <taxon>Chitinophagaceae</taxon>
        <taxon>Chitinophaga</taxon>
    </lineage>
</organism>
<proteinExistence type="predicted"/>
<dbReference type="AlphaFoldDB" id="A0A291QYX8"/>
<dbReference type="Pfam" id="PF21012">
    <property type="entry name" value="DUF6850"/>
    <property type="match status" value="1"/>
</dbReference>
<evidence type="ECO:0000313" key="2">
    <source>
        <dbReference type="EMBL" id="ATL49148.1"/>
    </source>
</evidence>
<feature type="domain" description="DUF6850" evidence="1">
    <location>
        <begin position="47"/>
        <end position="521"/>
    </location>
</feature>
<dbReference type="Proteomes" id="UP000220133">
    <property type="component" value="Chromosome"/>
</dbReference>
<reference evidence="2" key="1">
    <citation type="submission" date="2017-10" db="EMBL/GenBank/DDBJ databases">
        <title>Paenichitinophaga pekingensis gen. nov., sp. nov., isolated from activated sludge.</title>
        <authorList>
            <person name="Jin D."/>
            <person name="Kong X."/>
            <person name="Deng Y."/>
            <person name="Bai Z."/>
        </authorList>
    </citation>
    <scope>NUCLEOTIDE SEQUENCE [LARGE SCALE GENOMIC DNA]</scope>
    <source>
        <strain evidence="2">13</strain>
    </source>
</reference>
<name>A0A291QYX8_9BACT</name>
<gene>
    <name evidence="2" type="ORF">COR50_19305</name>
</gene>
<dbReference type="OrthoDB" id="831538at2"/>
<accession>A0A291QYX8</accession>
<dbReference type="InterPro" id="IPR049236">
    <property type="entry name" value="DUF6850"/>
</dbReference>
<evidence type="ECO:0000313" key="3">
    <source>
        <dbReference type="Proteomes" id="UP000220133"/>
    </source>
</evidence>
<dbReference type="SUPFAM" id="SSF56935">
    <property type="entry name" value="Porins"/>
    <property type="match status" value="1"/>
</dbReference>
<protein>
    <recommendedName>
        <fullName evidence="1">DUF6850 domain-containing protein</fullName>
    </recommendedName>
</protein>
<dbReference type="EMBL" id="CP023777">
    <property type="protein sequence ID" value="ATL49148.1"/>
    <property type="molecule type" value="Genomic_DNA"/>
</dbReference>
<dbReference type="RefSeq" id="WP_098195516.1">
    <property type="nucleotide sequence ID" value="NZ_CP023777.1"/>
</dbReference>
<keyword evidence="3" id="KW-1185">Reference proteome</keyword>
<sequence length="521" mass="59810">MRRIVYLLCVFELFSLAVIGQDIPGDFRLAADSTRWNAYRLARDHAFWMEELMPTKYSQAIIKGNIVNGKLMDARDATNIKRVQASSEGITELSGFKLFGSFSYTKVLEDSTRMTQQSRDNPTAPYAFGSVKYNHYERSVYDLKANAYKNLTGKNLPLAIGFDYKIGKHFSNNDPRADIATFQMDINATLGYKLLDDKLKIGAGYRGGYGKEEIAIGFKKDAYYQSTRYPDYNNRLFIGYEYDFWHNNNRSYQTDFRRSGFGLYAEYQQGHHRALGHFEYTHEKQDYAWYGSSIDPYELSYYGVDYNDLGLLYMYRQDSSTNLSVNYNMKMLYGKDFVLFKYLGNITINEIINHELTVRRSRSNLHKTNNMSVGVRYNSDSKKNGLYGNVLAYDHLVGNLTWGQQFCLKAPGRSLGYDLSLMYRYVLDQTFVMPGSSENVFEQYVIYHDYIYNASDIMGIGGQLQYSFLTGKTVHVGLKLGANYQFSVKEGQLPGGGISRTVLSTPGKERFNLNAALQLFF</sequence>
<dbReference type="KEGG" id="cbae:COR50_19305"/>